<proteinExistence type="predicted"/>
<dbReference type="Pfam" id="PF13424">
    <property type="entry name" value="TPR_12"/>
    <property type="match status" value="1"/>
</dbReference>
<keyword evidence="2 3" id="KW-0802">TPR repeat</keyword>
<evidence type="ECO:0000256" key="1">
    <source>
        <dbReference type="ARBA" id="ARBA00022737"/>
    </source>
</evidence>
<dbReference type="EMBL" id="FNGA01000005">
    <property type="protein sequence ID" value="SDL48733.1"/>
    <property type="molecule type" value="Genomic_DNA"/>
</dbReference>
<dbReference type="STRING" id="246191.SAMN05660337_3071"/>
<dbReference type="PANTHER" id="PTHR44227">
    <property type="match status" value="1"/>
</dbReference>
<organism evidence="5 6">
    <name type="scientific">Maridesulfovibrio ferrireducens</name>
    <dbReference type="NCBI Taxonomy" id="246191"/>
    <lineage>
        <taxon>Bacteria</taxon>
        <taxon>Pseudomonadati</taxon>
        <taxon>Thermodesulfobacteriota</taxon>
        <taxon>Desulfovibrionia</taxon>
        <taxon>Desulfovibrionales</taxon>
        <taxon>Desulfovibrionaceae</taxon>
        <taxon>Maridesulfovibrio</taxon>
    </lineage>
</organism>
<feature type="transmembrane region" description="Helical" evidence="4">
    <location>
        <begin position="95"/>
        <end position="113"/>
    </location>
</feature>
<protein>
    <submittedName>
        <fullName evidence="5">Tetratricopeptide repeat-containing protein</fullName>
    </submittedName>
</protein>
<dbReference type="InterPro" id="IPR019734">
    <property type="entry name" value="TPR_rpt"/>
</dbReference>
<dbReference type="SUPFAM" id="SSF48452">
    <property type="entry name" value="TPR-like"/>
    <property type="match status" value="1"/>
</dbReference>
<dbReference type="Pfam" id="PF00515">
    <property type="entry name" value="TPR_1"/>
    <property type="match status" value="1"/>
</dbReference>
<feature type="transmembrane region" description="Helical" evidence="4">
    <location>
        <begin position="382"/>
        <end position="401"/>
    </location>
</feature>
<gene>
    <name evidence="5" type="ORF">SAMN05660337_3071</name>
</gene>
<dbReference type="AlphaFoldDB" id="A0A1G9KH88"/>
<feature type="transmembrane region" description="Helical" evidence="4">
    <location>
        <begin position="154"/>
        <end position="171"/>
    </location>
</feature>
<accession>A0A1G9KH88</accession>
<dbReference type="InterPro" id="IPR052346">
    <property type="entry name" value="O-mannosyl-transferase_TMTC"/>
</dbReference>
<evidence type="ECO:0000256" key="3">
    <source>
        <dbReference type="PROSITE-ProRule" id="PRU00339"/>
    </source>
</evidence>
<sequence length="571" mass="63522">MPGFIADNDFRKGMAAAVILAALVLIVYSQCGKFELVTYDDTSYVTDNERVMQGVSAENVSWAFSSFQLSNYHPLTVVSHMIDTSLFGDSAGARHLVNVFLHLVNVLLLFFFLLKATSGLEEGGLIPSFFVAALFAVHPAHVESVAWVSERKDVLCTFFWLLGMISWLDWVKSKNMSSYALTFFFTGMGILAKPMVVTLPAALLLLDFWPLGRIDLKKNPVAKFIKLAVEKLPLVFLSVLSSVLTFMAQKGDGAMQSSESFPLGLRFSNALVSWVSYLRELVFPVDLAVFYPYPQDIAIWKPICAALFIIAVSAVCIRYIKKAPFVAVGWFWYVGTLVPVIGLVQVGDQAMADRYAYIPFIGLYMAICFGIACLVKKGCIPAKVAVSAGAIVVLVLLAGAYTQAGYWQNSESLYERALSVTENNHHMHYNYANLLERKKESGKAAQHFRAAIKADPSHYKAMTNLANIYSKRGELVSAMELYHRALQVNPDYSTAYANRGIVNHKQGKLDEALRDYKKALELDPRLADSMVNMGILYYMRGENSEARAMFRKALDIDPDNKAARKNLSLVQ</sequence>
<dbReference type="InterPro" id="IPR011990">
    <property type="entry name" value="TPR-like_helical_dom_sf"/>
</dbReference>
<keyword evidence="4" id="KW-0812">Transmembrane</keyword>
<keyword evidence="4" id="KW-1133">Transmembrane helix</keyword>
<dbReference type="Gene3D" id="1.25.40.10">
    <property type="entry name" value="Tetratricopeptide repeat domain"/>
    <property type="match status" value="3"/>
</dbReference>
<feature type="repeat" description="TPR" evidence="3">
    <location>
        <begin position="493"/>
        <end position="526"/>
    </location>
</feature>
<feature type="repeat" description="TPR" evidence="3">
    <location>
        <begin position="459"/>
        <end position="492"/>
    </location>
</feature>
<feature type="repeat" description="TPR" evidence="3">
    <location>
        <begin position="527"/>
        <end position="560"/>
    </location>
</feature>
<dbReference type="Proteomes" id="UP000199053">
    <property type="component" value="Unassembled WGS sequence"/>
</dbReference>
<keyword evidence="1" id="KW-0677">Repeat</keyword>
<name>A0A1G9KH88_9BACT</name>
<evidence type="ECO:0000256" key="2">
    <source>
        <dbReference type="ARBA" id="ARBA00022803"/>
    </source>
</evidence>
<keyword evidence="6" id="KW-1185">Reference proteome</keyword>
<dbReference type="PANTHER" id="PTHR44227:SF3">
    <property type="entry name" value="PROTEIN O-MANNOSYL-TRANSFERASE TMTC4"/>
    <property type="match status" value="1"/>
</dbReference>
<dbReference type="PROSITE" id="PS50005">
    <property type="entry name" value="TPR"/>
    <property type="match status" value="3"/>
</dbReference>
<dbReference type="Pfam" id="PF13432">
    <property type="entry name" value="TPR_16"/>
    <property type="match status" value="1"/>
</dbReference>
<evidence type="ECO:0000313" key="6">
    <source>
        <dbReference type="Proteomes" id="UP000199053"/>
    </source>
</evidence>
<feature type="transmembrane region" description="Helical" evidence="4">
    <location>
        <begin position="183"/>
        <end position="211"/>
    </location>
</feature>
<dbReference type="RefSeq" id="WP_092162652.1">
    <property type="nucleotide sequence ID" value="NZ_FNGA01000005.1"/>
</dbReference>
<evidence type="ECO:0000313" key="5">
    <source>
        <dbReference type="EMBL" id="SDL48733.1"/>
    </source>
</evidence>
<dbReference type="SMART" id="SM00028">
    <property type="entry name" value="TPR"/>
    <property type="match status" value="5"/>
</dbReference>
<dbReference type="OrthoDB" id="127293at2"/>
<dbReference type="PROSITE" id="PS50293">
    <property type="entry name" value="TPR_REGION"/>
    <property type="match status" value="3"/>
</dbReference>
<reference evidence="6" key="1">
    <citation type="submission" date="2016-10" db="EMBL/GenBank/DDBJ databases">
        <authorList>
            <person name="Varghese N."/>
            <person name="Submissions S."/>
        </authorList>
    </citation>
    <scope>NUCLEOTIDE SEQUENCE [LARGE SCALE GENOMIC DNA]</scope>
    <source>
        <strain evidence="6">DSM 16995</strain>
    </source>
</reference>
<feature type="transmembrane region" description="Helical" evidence="4">
    <location>
        <begin position="125"/>
        <end position="142"/>
    </location>
</feature>
<feature type="transmembrane region" description="Helical" evidence="4">
    <location>
        <begin position="231"/>
        <end position="248"/>
    </location>
</feature>
<feature type="transmembrane region" description="Helical" evidence="4">
    <location>
        <begin position="297"/>
        <end position="317"/>
    </location>
</feature>
<feature type="transmembrane region" description="Helical" evidence="4">
    <location>
        <begin position="324"/>
        <end position="344"/>
    </location>
</feature>
<feature type="transmembrane region" description="Helical" evidence="4">
    <location>
        <begin position="356"/>
        <end position="375"/>
    </location>
</feature>
<evidence type="ECO:0000256" key="4">
    <source>
        <dbReference type="SAM" id="Phobius"/>
    </source>
</evidence>
<keyword evidence="4" id="KW-0472">Membrane</keyword>